<keyword evidence="3" id="KW-1185">Reference proteome</keyword>
<dbReference type="AlphaFoldDB" id="A0A6N6JF08"/>
<evidence type="ECO:0000256" key="1">
    <source>
        <dbReference type="SAM" id="Phobius"/>
    </source>
</evidence>
<reference evidence="2 3" key="1">
    <citation type="submission" date="2019-12" db="EMBL/GenBank/DDBJ databases">
        <title>Litoreibacter badius sp. nov., a novel bacteriochlorophyll a-containing bacterium in the genus Litoreibacter.</title>
        <authorList>
            <person name="Kanamuro M."/>
            <person name="Takabe Y."/>
            <person name="Mori K."/>
            <person name="Takaichi S."/>
            <person name="Hanada S."/>
        </authorList>
    </citation>
    <scope>NUCLEOTIDE SEQUENCE [LARGE SCALE GENOMIC DNA]</scope>
    <source>
        <strain evidence="2 3">K6</strain>
    </source>
</reference>
<dbReference type="EMBL" id="BLJE01000001">
    <property type="protein sequence ID" value="GFE63878.1"/>
    <property type="molecule type" value="Genomic_DNA"/>
</dbReference>
<protein>
    <recommendedName>
        <fullName evidence="4">DUF1772 domain-containing protein</fullName>
    </recommendedName>
</protein>
<proteinExistence type="predicted"/>
<sequence>MPDVLISLLTGLLGLGTGIFVVLSLIEKPVWRLMWAPDSTQVGDDEARKVHAILKRVIHLLPPTMMTTMGTATLLVIVLLVKAGFSATAIAVATLFFVQLGLIVARLFKDIRNVDTVPSDGDLVAVRNGLGALTLLHHRGLFMTLSTLVAVLVLQALA</sequence>
<evidence type="ECO:0008006" key="4">
    <source>
        <dbReference type="Google" id="ProtNLM"/>
    </source>
</evidence>
<evidence type="ECO:0000313" key="2">
    <source>
        <dbReference type="EMBL" id="GFE63878.1"/>
    </source>
</evidence>
<gene>
    <name evidence="2" type="ORF">KIN_09520</name>
</gene>
<dbReference type="Proteomes" id="UP000436822">
    <property type="component" value="Unassembled WGS sequence"/>
</dbReference>
<keyword evidence="1" id="KW-0812">Transmembrane</keyword>
<feature type="transmembrane region" description="Helical" evidence="1">
    <location>
        <begin position="140"/>
        <end position="157"/>
    </location>
</feature>
<dbReference type="OrthoDB" id="7873822at2"/>
<organism evidence="2 3">
    <name type="scientific">Litoreibacter roseus</name>
    <dbReference type="NCBI Taxonomy" id="2601869"/>
    <lineage>
        <taxon>Bacteria</taxon>
        <taxon>Pseudomonadati</taxon>
        <taxon>Pseudomonadota</taxon>
        <taxon>Alphaproteobacteria</taxon>
        <taxon>Rhodobacterales</taxon>
        <taxon>Roseobacteraceae</taxon>
        <taxon>Litoreibacter</taxon>
    </lineage>
</organism>
<keyword evidence="1" id="KW-0472">Membrane</keyword>
<dbReference type="RefSeq" id="WP_159804768.1">
    <property type="nucleotide sequence ID" value="NZ_BLJE01000001.1"/>
</dbReference>
<evidence type="ECO:0000313" key="3">
    <source>
        <dbReference type="Proteomes" id="UP000436822"/>
    </source>
</evidence>
<feature type="transmembrane region" description="Helical" evidence="1">
    <location>
        <begin position="87"/>
        <end position="108"/>
    </location>
</feature>
<feature type="transmembrane region" description="Helical" evidence="1">
    <location>
        <begin position="57"/>
        <end position="81"/>
    </location>
</feature>
<accession>A0A6N6JF08</accession>
<keyword evidence="1" id="KW-1133">Transmembrane helix</keyword>
<name>A0A6N6JF08_9RHOB</name>
<comment type="caution">
    <text evidence="2">The sequence shown here is derived from an EMBL/GenBank/DDBJ whole genome shotgun (WGS) entry which is preliminary data.</text>
</comment>
<feature type="transmembrane region" description="Helical" evidence="1">
    <location>
        <begin position="6"/>
        <end position="26"/>
    </location>
</feature>